<organism evidence="1 2">
    <name type="scientific">Hapsidospora chrysogenum (strain ATCC 11550 / CBS 779.69 / DSM 880 / IAM 14645 / JCM 23072 / IMI 49137)</name>
    <name type="common">Acremonium chrysogenum</name>
    <dbReference type="NCBI Taxonomy" id="857340"/>
    <lineage>
        <taxon>Eukaryota</taxon>
        <taxon>Fungi</taxon>
        <taxon>Dikarya</taxon>
        <taxon>Ascomycota</taxon>
        <taxon>Pezizomycotina</taxon>
        <taxon>Sordariomycetes</taxon>
        <taxon>Hypocreomycetidae</taxon>
        <taxon>Hypocreales</taxon>
        <taxon>Bionectriaceae</taxon>
        <taxon>Hapsidospora</taxon>
    </lineage>
</organism>
<evidence type="ECO:0000313" key="2">
    <source>
        <dbReference type="Proteomes" id="UP000029964"/>
    </source>
</evidence>
<keyword evidence="2" id="KW-1185">Reference proteome</keyword>
<proteinExistence type="predicted"/>
<protein>
    <recommendedName>
        <fullName evidence="3">ThuA-like domain-containing protein</fullName>
    </recommendedName>
</protein>
<evidence type="ECO:0008006" key="3">
    <source>
        <dbReference type="Google" id="ProtNLM"/>
    </source>
</evidence>
<evidence type="ECO:0000313" key="1">
    <source>
        <dbReference type="EMBL" id="KFH42089.1"/>
    </source>
</evidence>
<dbReference type="Proteomes" id="UP000029964">
    <property type="component" value="Unassembled WGS sequence"/>
</dbReference>
<dbReference type="OrthoDB" id="5152581at2759"/>
<gene>
    <name evidence="1" type="ORF">ACRE_072090</name>
</gene>
<reference evidence="2" key="1">
    <citation type="journal article" date="2014" name="Genome Announc.">
        <title>Genome sequence and annotation of Acremonium chrysogenum, producer of the beta-lactam antibiotic cephalosporin C.</title>
        <authorList>
            <person name="Terfehr D."/>
            <person name="Dahlmann T.A."/>
            <person name="Specht T."/>
            <person name="Zadra I."/>
            <person name="Kuernsteiner H."/>
            <person name="Kueck U."/>
        </authorList>
    </citation>
    <scope>NUCLEOTIDE SEQUENCE [LARGE SCALE GENOMIC DNA]</scope>
    <source>
        <strain evidence="2">ATCC 11550 / CBS 779.69 / DSM 880 / IAM 14645 / JCM 23072 / IMI 49137</strain>
    </source>
</reference>
<accession>A0A086SYA7</accession>
<dbReference type="STRING" id="857340.A0A086SYA7"/>
<dbReference type="AlphaFoldDB" id="A0A086SYA7"/>
<comment type="caution">
    <text evidence="1">The sequence shown here is derived from an EMBL/GenBank/DDBJ whole genome shotgun (WGS) entry which is preliminary data.</text>
</comment>
<sequence length="217" mass="23715">MASRETDRRVLMISLRKQSFFDDMYGSLLASLNSKANLRRVDHPDEAIHLLSSQPSAVLVTDEALSLGENQGVWEAVLQYVRNGGTCVVMGHFSGFTKPLDYKPFFAKAGLPWDSGSYHRTTLVLNREALSNDKAVRLAPRYSQKALFVKNVAPQDSWYITDDASHTQSHVFAPKSANISGETAVAFASVGNGKLGYLGDVNAEEESDAVILAMCGI</sequence>
<dbReference type="HOGENOM" id="CLU_074847_0_0_1"/>
<name>A0A086SYA7_HAPC1</name>
<dbReference type="EMBL" id="JPKY01000105">
    <property type="protein sequence ID" value="KFH42089.1"/>
    <property type="molecule type" value="Genomic_DNA"/>
</dbReference>